<reference evidence="2 3" key="1">
    <citation type="submission" date="2014-05" db="EMBL/GenBank/DDBJ databases">
        <title>Draft Genome Sequence of Kitasatospora cheerisanensis KCTC 2395.</title>
        <authorList>
            <person name="Nam D.H."/>
        </authorList>
    </citation>
    <scope>NUCLEOTIDE SEQUENCE [LARGE SCALE GENOMIC DNA]</scope>
    <source>
        <strain evidence="2 3">KCTC 2395</strain>
    </source>
</reference>
<accession>A0A066YVX3</accession>
<sequence>MPGPAAAVRVAGIGRCGPPVRRRGGARVFGARRRGPSGLSRPRVAEVRAGSQPGVHAGTGGHRNGRRGYRGGDDIRAADRP</sequence>
<organism evidence="2 3">
    <name type="scientific">Kitasatospora cheerisanensis KCTC 2395</name>
    <dbReference type="NCBI Taxonomy" id="1348663"/>
    <lineage>
        <taxon>Bacteria</taxon>
        <taxon>Bacillati</taxon>
        <taxon>Actinomycetota</taxon>
        <taxon>Actinomycetes</taxon>
        <taxon>Kitasatosporales</taxon>
        <taxon>Streptomycetaceae</taxon>
        <taxon>Kitasatospora</taxon>
    </lineage>
</organism>
<dbReference type="HOGENOM" id="CLU_2569298_0_0_11"/>
<dbReference type="Proteomes" id="UP000027178">
    <property type="component" value="Unassembled WGS sequence"/>
</dbReference>
<gene>
    <name evidence="2" type="ORF">KCH_60550</name>
</gene>
<name>A0A066YVX3_9ACTN</name>
<proteinExistence type="predicted"/>
<keyword evidence="3" id="KW-1185">Reference proteome</keyword>
<feature type="compositionally biased region" description="Basic residues" evidence="1">
    <location>
        <begin position="22"/>
        <end position="35"/>
    </location>
</feature>
<evidence type="ECO:0000313" key="2">
    <source>
        <dbReference type="EMBL" id="KDN82221.1"/>
    </source>
</evidence>
<evidence type="ECO:0000256" key="1">
    <source>
        <dbReference type="SAM" id="MobiDB-lite"/>
    </source>
</evidence>
<evidence type="ECO:0000313" key="3">
    <source>
        <dbReference type="Proteomes" id="UP000027178"/>
    </source>
</evidence>
<feature type="compositionally biased region" description="Basic and acidic residues" evidence="1">
    <location>
        <begin position="70"/>
        <end position="81"/>
    </location>
</feature>
<comment type="caution">
    <text evidence="2">The sequence shown here is derived from an EMBL/GenBank/DDBJ whole genome shotgun (WGS) entry which is preliminary data.</text>
</comment>
<dbReference type="EMBL" id="JNBY01000116">
    <property type="protein sequence ID" value="KDN82221.1"/>
    <property type="molecule type" value="Genomic_DNA"/>
</dbReference>
<protein>
    <submittedName>
        <fullName evidence="2">Uncharacterized protein</fullName>
    </submittedName>
</protein>
<feature type="region of interest" description="Disordered" evidence="1">
    <location>
        <begin position="22"/>
        <end position="81"/>
    </location>
</feature>
<dbReference type="AlphaFoldDB" id="A0A066YVX3"/>
<dbReference type="PATRIC" id="fig|1348663.4.peg.5857"/>